<evidence type="ECO:0000256" key="4">
    <source>
        <dbReference type="ARBA" id="ARBA00023125"/>
    </source>
</evidence>
<keyword evidence="3" id="KW-0805">Transcription regulation</keyword>
<dbReference type="Pfam" id="PF00072">
    <property type="entry name" value="Response_reg"/>
    <property type="match status" value="1"/>
</dbReference>
<dbReference type="EMBL" id="JBHSDU010000015">
    <property type="protein sequence ID" value="MFC4313821.1"/>
    <property type="molecule type" value="Genomic_DNA"/>
</dbReference>
<evidence type="ECO:0000313" key="11">
    <source>
        <dbReference type="Proteomes" id="UP001595904"/>
    </source>
</evidence>
<dbReference type="InterPro" id="IPR001867">
    <property type="entry name" value="OmpR/PhoB-type_DNA-bd"/>
</dbReference>
<dbReference type="PROSITE" id="PS50110">
    <property type="entry name" value="RESPONSE_REGULATORY"/>
    <property type="match status" value="1"/>
</dbReference>
<accession>A0ABV8T1M1</accession>
<dbReference type="SMART" id="SM00862">
    <property type="entry name" value="Trans_reg_C"/>
    <property type="match status" value="1"/>
</dbReference>
<dbReference type="Pfam" id="PF00486">
    <property type="entry name" value="Trans_reg_C"/>
    <property type="match status" value="1"/>
</dbReference>
<dbReference type="Gene3D" id="6.10.250.690">
    <property type="match status" value="1"/>
</dbReference>
<comment type="caution">
    <text evidence="10">The sequence shown here is derived from an EMBL/GenBank/DDBJ whole genome shotgun (WGS) entry which is preliminary data.</text>
</comment>
<sequence length="229" mass="25433">MTARVMLVEDDSVLAGALTSVLQDAGMDVQVFAQGEPASERLQKESYDLLLLDIGLPDIDGFELLSRLRAHNTSMPVLMLTARDAISDRVHGFDLGADDYVVKPFAVDELMARVRSLLRRHPARSGKLTHGSITMDVAAKRAFNGEQPLDLSVREWSVLEHLMKHTDRVISKQELTEAIRGTDANISPNAVEVYISRLRGKLEEADVRIRTIHGFGYMLESVQPGNARQ</sequence>
<feature type="DNA-binding region" description="OmpR/PhoB-type" evidence="7">
    <location>
        <begin position="125"/>
        <end position="221"/>
    </location>
</feature>
<evidence type="ECO:0000256" key="5">
    <source>
        <dbReference type="ARBA" id="ARBA00023163"/>
    </source>
</evidence>
<feature type="domain" description="Response regulatory" evidence="8">
    <location>
        <begin position="4"/>
        <end position="118"/>
    </location>
</feature>
<dbReference type="InterPro" id="IPR039420">
    <property type="entry name" value="WalR-like"/>
</dbReference>
<dbReference type="SUPFAM" id="SSF46894">
    <property type="entry name" value="C-terminal effector domain of the bipartite response regulators"/>
    <property type="match status" value="1"/>
</dbReference>
<name>A0ABV8T1M1_9GAMM</name>
<evidence type="ECO:0000256" key="1">
    <source>
        <dbReference type="ARBA" id="ARBA00022553"/>
    </source>
</evidence>
<proteinExistence type="predicted"/>
<protein>
    <submittedName>
        <fullName evidence="10">Response regulator transcription factor</fullName>
    </submittedName>
</protein>
<keyword evidence="1 6" id="KW-0597">Phosphoprotein</keyword>
<reference evidence="11" key="1">
    <citation type="journal article" date="2019" name="Int. J. Syst. Evol. Microbiol.">
        <title>The Global Catalogue of Microorganisms (GCM) 10K type strain sequencing project: providing services to taxonomists for standard genome sequencing and annotation.</title>
        <authorList>
            <consortium name="The Broad Institute Genomics Platform"/>
            <consortium name="The Broad Institute Genome Sequencing Center for Infectious Disease"/>
            <person name="Wu L."/>
            <person name="Ma J."/>
        </authorList>
    </citation>
    <scope>NUCLEOTIDE SEQUENCE [LARGE SCALE GENOMIC DNA]</scope>
    <source>
        <strain evidence="11">CGMCC 1.10759</strain>
    </source>
</reference>
<dbReference type="InterPro" id="IPR016032">
    <property type="entry name" value="Sig_transdc_resp-reg_C-effctor"/>
</dbReference>
<dbReference type="InterPro" id="IPR036388">
    <property type="entry name" value="WH-like_DNA-bd_sf"/>
</dbReference>
<evidence type="ECO:0000256" key="6">
    <source>
        <dbReference type="PROSITE-ProRule" id="PRU00169"/>
    </source>
</evidence>
<dbReference type="Gene3D" id="1.10.10.10">
    <property type="entry name" value="Winged helix-like DNA-binding domain superfamily/Winged helix DNA-binding domain"/>
    <property type="match status" value="1"/>
</dbReference>
<feature type="domain" description="OmpR/PhoB-type" evidence="9">
    <location>
        <begin position="125"/>
        <end position="221"/>
    </location>
</feature>
<dbReference type="PANTHER" id="PTHR48111:SF1">
    <property type="entry name" value="TWO-COMPONENT RESPONSE REGULATOR ORR33"/>
    <property type="match status" value="1"/>
</dbReference>
<organism evidence="10 11">
    <name type="scientific">Steroidobacter flavus</name>
    <dbReference type="NCBI Taxonomy" id="1842136"/>
    <lineage>
        <taxon>Bacteria</taxon>
        <taxon>Pseudomonadati</taxon>
        <taxon>Pseudomonadota</taxon>
        <taxon>Gammaproteobacteria</taxon>
        <taxon>Steroidobacterales</taxon>
        <taxon>Steroidobacteraceae</taxon>
        <taxon>Steroidobacter</taxon>
    </lineage>
</organism>
<keyword evidence="11" id="KW-1185">Reference proteome</keyword>
<gene>
    <name evidence="10" type="ORF">ACFPN2_32405</name>
</gene>
<evidence type="ECO:0000313" key="10">
    <source>
        <dbReference type="EMBL" id="MFC4313821.1"/>
    </source>
</evidence>
<evidence type="ECO:0000256" key="2">
    <source>
        <dbReference type="ARBA" id="ARBA00023012"/>
    </source>
</evidence>
<keyword evidence="5" id="KW-0804">Transcription</keyword>
<keyword evidence="2" id="KW-0902">Two-component regulatory system</keyword>
<dbReference type="SUPFAM" id="SSF52172">
    <property type="entry name" value="CheY-like"/>
    <property type="match status" value="1"/>
</dbReference>
<dbReference type="InterPro" id="IPR001789">
    <property type="entry name" value="Sig_transdc_resp-reg_receiver"/>
</dbReference>
<keyword evidence="4 7" id="KW-0238">DNA-binding</keyword>
<evidence type="ECO:0000259" key="9">
    <source>
        <dbReference type="PROSITE" id="PS51755"/>
    </source>
</evidence>
<evidence type="ECO:0000259" key="8">
    <source>
        <dbReference type="PROSITE" id="PS50110"/>
    </source>
</evidence>
<dbReference type="RefSeq" id="WP_380604485.1">
    <property type="nucleotide sequence ID" value="NZ_JBHSDU010000015.1"/>
</dbReference>
<evidence type="ECO:0000256" key="3">
    <source>
        <dbReference type="ARBA" id="ARBA00023015"/>
    </source>
</evidence>
<dbReference type="InterPro" id="IPR011006">
    <property type="entry name" value="CheY-like_superfamily"/>
</dbReference>
<dbReference type="Gene3D" id="3.40.50.2300">
    <property type="match status" value="1"/>
</dbReference>
<dbReference type="SMART" id="SM00448">
    <property type="entry name" value="REC"/>
    <property type="match status" value="1"/>
</dbReference>
<dbReference type="Proteomes" id="UP001595904">
    <property type="component" value="Unassembled WGS sequence"/>
</dbReference>
<dbReference type="CDD" id="cd00383">
    <property type="entry name" value="trans_reg_C"/>
    <property type="match status" value="1"/>
</dbReference>
<dbReference type="PROSITE" id="PS51755">
    <property type="entry name" value="OMPR_PHOB"/>
    <property type="match status" value="1"/>
</dbReference>
<feature type="modified residue" description="4-aspartylphosphate" evidence="6">
    <location>
        <position position="53"/>
    </location>
</feature>
<dbReference type="CDD" id="cd17624">
    <property type="entry name" value="REC_OmpR_PmrA-like"/>
    <property type="match status" value="1"/>
</dbReference>
<evidence type="ECO:0000256" key="7">
    <source>
        <dbReference type="PROSITE-ProRule" id="PRU01091"/>
    </source>
</evidence>
<dbReference type="PANTHER" id="PTHR48111">
    <property type="entry name" value="REGULATOR OF RPOS"/>
    <property type="match status" value="1"/>
</dbReference>